<sequence length="268" mass="30390">MKRLLAFIICSCAVGSIFSQETDTLTTVPSQQHVTVWQQDETVVAPEKKKTHRLPNQHKVNVGFRAGFNSTMYQVSSLKISGITIDDVQNNYKIGYAGTLFMRFNIRKHFVQPEVSYTISRGEIEFDRLGEHGTDVEPQYAYLRSSIHSIDVPVYYGYSLVKEGPYNMSVFAGPKLKYIRTRKNDIEFENFGQQDVVEELRRFNVGMAAGVSVSISHIYFDFRYEQGFNNLTKSVTYTDATTTGGTSSGDISFKRRDNVLSFSLGVIF</sequence>
<keyword evidence="4" id="KW-1185">Reference proteome</keyword>
<evidence type="ECO:0000313" key="4">
    <source>
        <dbReference type="Proteomes" id="UP000027601"/>
    </source>
</evidence>
<dbReference type="RefSeq" id="WP_051260527.1">
    <property type="nucleotide sequence ID" value="NZ_BAJS01000028.1"/>
</dbReference>
<feature type="signal peptide" evidence="1">
    <location>
        <begin position="1"/>
        <end position="19"/>
    </location>
</feature>
<dbReference type="STRING" id="1121097.GCA_000428125_00986"/>
<dbReference type="eggNOG" id="ENOG5031GH7">
    <property type="taxonomic scope" value="Bacteria"/>
</dbReference>
<proteinExistence type="predicted"/>
<feature type="domain" description="Outer membrane protein beta-barrel" evidence="2">
    <location>
        <begin position="58"/>
        <end position="232"/>
    </location>
</feature>
<dbReference type="Pfam" id="PF13568">
    <property type="entry name" value="OMP_b-brl_2"/>
    <property type="match status" value="1"/>
</dbReference>
<dbReference type="AlphaFoldDB" id="A0A069D615"/>
<organism evidence="3 4">
    <name type="scientific">Bacteroides graminisolvens DSM 19988 = JCM 15093</name>
    <dbReference type="NCBI Taxonomy" id="1121097"/>
    <lineage>
        <taxon>Bacteria</taxon>
        <taxon>Pseudomonadati</taxon>
        <taxon>Bacteroidota</taxon>
        <taxon>Bacteroidia</taxon>
        <taxon>Bacteroidales</taxon>
        <taxon>Bacteroidaceae</taxon>
        <taxon>Bacteroides</taxon>
    </lineage>
</organism>
<protein>
    <recommendedName>
        <fullName evidence="2">Outer membrane protein beta-barrel domain-containing protein</fullName>
    </recommendedName>
</protein>
<dbReference type="EMBL" id="BAJS01000028">
    <property type="protein sequence ID" value="GAK37751.1"/>
    <property type="molecule type" value="Genomic_DNA"/>
</dbReference>
<dbReference type="Proteomes" id="UP000027601">
    <property type="component" value="Unassembled WGS sequence"/>
</dbReference>
<keyword evidence="1" id="KW-0732">Signal</keyword>
<evidence type="ECO:0000259" key="2">
    <source>
        <dbReference type="Pfam" id="PF13568"/>
    </source>
</evidence>
<reference evidence="3 4" key="1">
    <citation type="journal article" date="2015" name="Microbes Environ.">
        <title>Distribution and evolution of nitrogen fixation genes in the phylum bacteroidetes.</title>
        <authorList>
            <person name="Inoue J."/>
            <person name="Oshima K."/>
            <person name="Suda W."/>
            <person name="Sakamoto M."/>
            <person name="Iino T."/>
            <person name="Noda S."/>
            <person name="Hongoh Y."/>
            <person name="Hattori M."/>
            <person name="Ohkuma M."/>
        </authorList>
    </citation>
    <scope>NUCLEOTIDE SEQUENCE [LARGE SCALE GENOMIC DNA]</scope>
    <source>
        <strain evidence="3 4">JCM 15093</strain>
    </source>
</reference>
<feature type="chain" id="PRO_5001662417" description="Outer membrane protein beta-barrel domain-containing protein" evidence="1">
    <location>
        <begin position="20"/>
        <end position="268"/>
    </location>
</feature>
<dbReference type="InterPro" id="IPR025665">
    <property type="entry name" value="Beta-barrel_OMP_2"/>
</dbReference>
<comment type="caution">
    <text evidence="3">The sequence shown here is derived from an EMBL/GenBank/DDBJ whole genome shotgun (WGS) entry which is preliminary data.</text>
</comment>
<dbReference type="OrthoDB" id="1047099at2"/>
<gene>
    <name evidence="3" type="ORF">JCM15093_3024</name>
</gene>
<accession>A0A069D615</accession>
<name>A0A069D615_9BACE</name>
<evidence type="ECO:0000256" key="1">
    <source>
        <dbReference type="SAM" id="SignalP"/>
    </source>
</evidence>
<evidence type="ECO:0000313" key="3">
    <source>
        <dbReference type="EMBL" id="GAK37751.1"/>
    </source>
</evidence>